<dbReference type="SMART" id="SM00254">
    <property type="entry name" value="ShKT"/>
    <property type="match status" value="1"/>
</dbReference>
<feature type="disulfide bond" evidence="1">
    <location>
        <begin position="32"/>
        <end position="66"/>
    </location>
</feature>
<evidence type="ECO:0000259" key="3">
    <source>
        <dbReference type="PROSITE" id="PS51670"/>
    </source>
</evidence>
<dbReference type="AlphaFoldDB" id="F1LGZ9"/>
<dbReference type="InterPro" id="IPR003582">
    <property type="entry name" value="ShKT_dom"/>
</dbReference>
<proteinExistence type="evidence at transcript level"/>
<name>F1LGZ9_ASCSU</name>
<sequence>MSTSTTTTSRVTDRTSTSSTTTDLQTTQPKVCEDLNAHCGIWEQLGHCEHSRKYGAHYCRKACGMCSVEPATRTTIRPTSTDSVASTRIYSVATGRKLVNAKARANS</sequence>
<dbReference type="Pfam" id="PF01549">
    <property type="entry name" value="ShK"/>
    <property type="match status" value="1"/>
</dbReference>
<evidence type="ECO:0000256" key="2">
    <source>
        <dbReference type="SAM" id="MobiDB-lite"/>
    </source>
</evidence>
<keyword evidence="1" id="KW-1015">Disulfide bond</keyword>
<dbReference type="EMBL" id="JI217654">
    <property type="protein sequence ID" value="ADY49403.1"/>
    <property type="molecule type" value="mRNA"/>
</dbReference>
<evidence type="ECO:0000313" key="4">
    <source>
        <dbReference type="EMBL" id="ADY49403.1"/>
    </source>
</evidence>
<evidence type="ECO:0000256" key="1">
    <source>
        <dbReference type="PROSITE-ProRule" id="PRU01005"/>
    </source>
</evidence>
<protein>
    <submittedName>
        <fullName evidence="4">Zinc metalloproteinase nas-14</fullName>
    </submittedName>
</protein>
<comment type="caution">
    <text evidence="1">Lacks conserved residue(s) required for the propagation of feature annotation.</text>
</comment>
<feature type="region of interest" description="Disordered" evidence="2">
    <location>
        <begin position="1"/>
        <end position="27"/>
    </location>
</feature>
<dbReference type="Gene3D" id="1.10.10.1940">
    <property type="match status" value="1"/>
</dbReference>
<feature type="domain" description="ShKT" evidence="3">
    <location>
        <begin position="32"/>
        <end position="66"/>
    </location>
</feature>
<reference evidence="4" key="1">
    <citation type="journal article" date="2011" name="Genome Res.">
        <title>Deep small RNA sequencing from the nematode Ascaris reveals conservation, functional diversification, and novel developmental profiles.</title>
        <authorList>
            <person name="Wang J."/>
            <person name="Czech B."/>
            <person name="Crunk A."/>
            <person name="Wallace A."/>
            <person name="Mitreva M."/>
            <person name="Hannon G.J."/>
            <person name="Davis R.E."/>
        </authorList>
    </citation>
    <scope>NUCLEOTIDE SEQUENCE</scope>
</reference>
<accession>F1LGZ9</accession>
<organism evidence="4">
    <name type="scientific">Ascaris suum</name>
    <name type="common">Pig roundworm</name>
    <name type="synonym">Ascaris lumbricoides</name>
    <dbReference type="NCBI Taxonomy" id="6253"/>
    <lineage>
        <taxon>Eukaryota</taxon>
        <taxon>Metazoa</taxon>
        <taxon>Ecdysozoa</taxon>
        <taxon>Nematoda</taxon>
        <taxon>Chromadorea</taxon>
        <taxon>Rhabditida</taxon>
        <taxon>Spirurina</taxon>
        <taxon>Ascaridomorpha</taxon>
        <taxon>Ascaridoidea</taxon>
        <taxon>Ascarididae</taxon>
        <taxon>Ascaris</taxon>
    </lineage>
</organism>
<dbReference type="PROSITE" id="PS51670">
    <property type="entry name" value="SHKT"/>
    <property type="match status" value="1"/>
</dbReference>